<proteinExistence type="predicted"/>
<gene>
    <name evidence="5" type="ORF">Anas_00075</name>
</gene>
<evidence type="ECO:0000256" key="2">
    <source>
        <dbReference type="PROSITE-ProRule" id="PRU00302"/>
    </source>
</evidence>
<dbReference type="Pfam" id="PF00084">
    <property type="entry name" value="Sushi"/>
    <property type="match status" value="1"/>
</dbReference>
<comment type="caution">
    <text evidence="5">The sequence shown here is derived from an EMBL/GenBank/DDBJ whole genome shotgun (WGS) entry which is preliminary data.</text>
</comment>
<organism evidence="5 6">
    <name type="scientific">Armadillidium nasatum</name>
    <dbReference type="NCBI Taxonomy" id="96803"/>
    <lineage>
        <taxon>Eukaryota</taxon>
        <taxon>Metazoa</taxon>
        <taxon>Ecdysozoa</taxon>
        <taxon>Arthropoda</taxon>
        <taxon>Crustacea</taxon>
        <taxon>Multicrustacea</taxon>
        <taxon>Malacostraca</taxon>
        <taxon>Eumalacostraca</taxon>
        <taxon>Peracarida</taxon>
        <taxon>Isopoda</taxon>
        <taxon>Oniscidea</taxon>
        <taxon>Crinocheta</taxon>
        <taxon>Armadillidiidae</taxon>
        <taxon>Armadillidium</taxon>
    </lineage>
</organism>
<name>A0A5N5TL52_9CRUS</name>
<feature type="region of interest" description="Disordered" evidence="3">
    <location>
        <begin position="66"/>
        <end position="92"/>
    </location>
</feature>
<dbReference type="Gene3D" id="2.10.70.10">
    <property type="entry name" value="Complement Module, domain 1"/>
    <property type="match status" value="1"/>
</dbReference>
<evidence type="ECO:0000313" key="6">
    <source>
        <dbReference type="Proteomes" id="UP000326759"/>
    </source>
</evidence>
<dbReference type="Proteomes" id="UP000326759">
    <property type="component" value="Unassembled WGS sequence"/>
</dbReference>
<feature type="domain" description="Sushi" evidence="4">
    <location>
        <begin position="1"/>
        <end position="63"/>
    </location>
</feature>
<keyword evidence="6" id="KW-1185">Reference proteome</keyword>
<evidence type="ECO:0000256" key="1">
    <source>
        <dbReference type="ARBA" id="ARBA00023157"/>
    </source>
</evidence>
<feature type="compositionally biased region" description="Basic and acidic residues" evidence="3">
    <location>
        <begin position="78"/>
        <end position="92"/>
    </location>
</feature>
<evidence type="ECO:0000259" key="4">
    <source>
        <dbReference type="PROSITE" id="PS50923"/>
    </source>
</evidence>
<dbReference type="InterPro" id="IPR035976">
    <property type="entry name" value="Sushi/SCR/CCP_sf"/>
</dbReference>
<comment type="caution">
    <text evidence="2">Lacks conserved residue(s) required for the propagation of feature annotation.</text>
</comment>
<keyword evidence="2" id="KW-0768">Sushi</keyword>
<feature type="non-terminal residue" evidence="5">
    <location>
        <position position="1"/>
    </location>
</feature>
<accession>A0A5N5TL52</accession>
<dbReference type="EMBL" id="SEYY01000594">
    <property type="protein sequence ID" value="KAB7506894.1"/>
    <property type="molecule type" value="Genomic_DNA"/>
</dbReference>
<evidence type="ECO:0000256" key="3">
    <source>
        <dbReference type="SAM" id="MobiDB-lite"/>
    </source>
</evidence>
<keyword evidence="1" id="KW-1015">Disulfide bond</keyword>
<dbReference type="PROSITE" id="PS50923">
    <property type="entry name" value="SUSHI"/>
    <property type="match status" value="1"/>
</dbReference>
<sequence length="92" mass="10588">CDSNMTLKQNIKPLSSTKKYYKIGEEAKVECKSGYEYAYEKTIQTIECTEEGWDLSSLQKCSRMCMDDPPEAPTNATRDWDEKSRTKDTEVS</sequence>
<dbReference type="AlphaFoldDB" id="A0A5N5TL52"/>
<dbReference type="InterPro" id="IPR000436">
    <property type="entry name" value="Sushi_SCR_CCP_dom"/>
</dbReference>
<protein>
    <recommendedName>
        <fullName evidence="4">Sushi domain-containing protein</fullName>
    </recommendedName>
</protein>
<reference evidence="5 6" key="1">
    <citation type="journal article" date="2019" name="PLoS Biol.">
        <title>Sex chromosomes control vertical transmission of feminizing Wolbachia symbionts in an isopod.</title>
        <authorList>
            <person name="Becking T."/>
            <person name="Chebbi M.A."/>
            <person name="Giraud I."/>
            <person name="Moumen B."/>
            <person name="Laverre T."/>
            <person name="Caubet Y."/>
            <person name="Peccoud J."/>
            <person name="Gilbert C."/>
            <person name="Cordaux R."/>
        </authorList>
    </citation>
    <scope>NUCLEOTIDE SEQUENCE [LARGE SCALE GENOMIC DNA]</scope>
    <source>
        <strain evidence="5">ANa2</strain>
        <tissue evidence="5">Whole body excluding digestive tract and cuticle</tissue>
    </source>
</reference>
<dbReference type="OrthoDB" id="6381702at2759"/>
<evidence type="ECO:0000313" key="5">
    <source>
        <dbReference type="EMBL" id="KAB7506894.1"/>
    </source>
</evidence>
<dbReference type="SUPFAM" id="SSF57535">
    <property type="entry name" value="Complement control module/SCR domain"/>
    <property type="match status" value="1"/>
</dbReference>